<evidence type="ECO:0000259" key="2">
    <source>
        <dbReference type="Pfam" id="PF07331"/>
    </source>
</evidence>
<keyword evidence="1" id="KW-1133">Transmembrane helix</keyword>
<feature type="transmembrane region" description="Helical" evidence="1">
    <location>
        <begin position="96"/>
        <end position="114"/>
    </location>
</feature>
<dbReference type="PATRIC" id="fig|265726.11.peg.3589"/>
<name>A0A0F5VFA1_9GAMM</name>
<dbReference type="AlphaFoldDB" id="A0A0F5VFA1"/>
<dbReference type="RefSeq" id="WP_046220031.1">
    <property type="nucleotide sequence ID" value="NZ_JWYV01000004.1"/>
</dbReference>
<evidence type="ECO:0000256" key="1">
    <source>
        <dbReference type="SAM" id="Phobius"/>
    </source>
</evidence>
<protein>
    <submittedName>
        <fullName evidence="3">TctB</fullName>
    </submittedName>
</protein>
<dbReference type="InterPro" id="IPR009936">
    <property type="entry name" value="DUF1468"/>
</dbReference>
<dbReference type="STRING" id="265726.KY46_07615"/>
<dbReference type="EMBL" id="JWYV01000004">
    <property type="protein sequence ID" value="KKD00487.1"/>
    <property type="molecule type" value="Genomic_DNA"/>
</dbReference>
<dbReference type="Pfam" id="PF07331">
    <property type="entry name" value="TctB"/>
    <property type="match status" value="1"/>
</dbReference>
<evidence type="ECO:0000313" key="4">
    <source>
        <dbReference type="Proteomes" id="UP000033633"/>
    </source>
</evidence>
<feature type="transmembrane region" description="Helical" evidence="1">
    <location>
        <begin position="74"/>
        <end position="90"/>
    </location>
</feature>
<dbReference type="Proteomes" id="UP000033633">
    <property type="component" value="Unassembled WGS sequence"/>
</dbReference>
<dbReference type="OrthoDB" id="6214403at2"/>
<reference evidence="3 4" key="1">
    <citation type="submission" date="2014-12" db="EMBL/GenBank/DDBJ databases">
        <title>Mercury Reductase activity and rhizosphere competence traits in the genome of root associated Photobacterium halotolerans MELD1.</title>
        <authorList>
            <person name="Mathew D.C."/>
            <person name="Huang C.-C."/>
        </authorList>
    </citation>
    <scope>NUCLEOTIDE SEQUENCE [LARGE SCALE GENOMIC DNA]</scope>
    <source>
        <strain evidence="3 4">MELD1</strain>
    </source>
</reference>
<feature type="transmembrane region" description="Helical" evidence="1">
    <location>
        <begin position="121"/>
        <end position="141"/>
    </location>
</feature>
<keyword evidence="1" id="KW-0472">Membrane</keyword>
<proteinExistence type="predicted"/>
<feature type="transmembrane region" description="Helical" evidence="1">
    <location>
        <begin position="43"/>
        <end position="62"/>
    </location>
</feature>
<keyword evidence="1" id="KW-0812">Transmembrane</keyword>
<feature type="transmembrane region" description="Helical" evidence="1">
    <location>
        <begin position="7"/>
        <end position="23"/>
    </location>
</feature>
<accession>A0A0F5VFA1</accession>
<evidence type="ECO:0000313" key="3">
    <source>
        <dbReference type="EMBL" id="KKD00487.1"/>
    </source>
</evidence>
<keyword evidence="4" id="KW-1185">Reference proteome</keyword>
<feature type="domain" description="DUF1468" evidence="2">
    <location>
        <begin position="8"/>
        <end position="145"/>
    </location>
</feature>
<sequence length="157" mass="17449">MTITKDHIGGLVFLCFSILYGYYGSGIEMFPGDEYQPFNAKSLPLTLAGLGIVLALCQLVTASRNQEDKLDLRGLDFVLITKLLLLMLIFAASLEWIGFMLSTVVFLMGGYWLLGERRPRVLLVASVPFAVCFWFLLTQLLDIYLAPGRLITSIFGG</sequence>
<gene>
    <name evidence="3" type="ORF">KY46_07615</name>
</gene>
<comment type="caution">
    <text evidence="3">The sequence shown here is derived from an EMBL/GenBank/DDBJ whole genome shotgun (WGS) entry which is preliminary data.</text>
</comment>
<organism evidence="3 4">
    <name type="scientific">Photobacterium halotolerans</name>
    <dbReference type="NCBI Taxonomy" id="265726"/>
    <lineage>
        <taxon>Bacteria</taxon>
        <taxon>Pseudomonadati</taxon>
        <taxon>Pseudomonadota</taxon>
        <taxon>Gammaproteobacteria</taxon>
        <taxon>Vibrionales</taxon>
        <taxon>Vibrionaceae</taxon>
        <taxon>Photobacterium</taxon>
    </lineage>
</organism>